<evidence type="ECO:0000313" key="4">
    <source>
        <dbReference type="Proteomes" id="UP000184240"/>
    </source>
</evidence>
<evidence type="ECO:0000313" key="2">
    <source>
        <dbReference type="EMBL" id="RXG31255.1"/>
    </source>
</evidence>
<dbReference type="Proteomes" id="UP000290037">
    <property type="component" value="Unassembled WGS sequence"/>
</dbReference>
<dbReference type="EMBL" id="FQXT01000002">
    <property type="protein sequence ID" value="SHH83982.1"/>
    <property type="molecule type" value="Genomic_DNA"/>
</dbReference>
<dbReference type="EMBL" id="QOVN01000001">
    <property type="protein sequence ID" value="RXG31255.1"/>
    <property type="molecule type" value="Genomic_DNA"/>
</dbReference>
<evidence type="ECO:0008006" key="6">
    <source>
        <dbReference type="Google" id="ProtNLM"/>
    </source>
</evidence>
<proteinExistence type="predicted"/>
<reference evidence="2 5" key="3">
    <citation type="submission" date="2018-07" db="EMBL/GenBank/DDBJ databases">
        <title>Leeuwenhoekiella genomics.</title>
        <authorList>
            <person name="Tahon G."/>
            <person name="Willems A."/>
        </authorList>
    </citation>
    <scope>NUCLEOTIDE SEQUENCE [LARGE SCALE GENOMIC DNA]</scope>
    <source>
        <strain evidence="2 5">LMG 24856</strain>
    </source>
</reference>
<dbReference type="STRING" id="573501.SAMN04487999_1103"/>
<dbReference type="RefSeq" id="WP_072981145.1">
    <property type="nucleotide sequence ID" value="NZ_FQXT01000002.1"/>
</dbReference>
<evidence type="ECO:0000256" key="1">
    <source>
        <dbReference type="SAM" id="SignalP"/>
    </source>
</evidence>
<dbReference type="OrthoDB" id="9808473at2"/>
<protein>
    <recommendedName>
        <fullName evidence="6">ATP-dependent exonuclease</fullName>
    </recommendedName>
</protein>
<reference evidence="4" key="1">
    <citation type="submission" date="2016-11" db="EMBL/GenBank/DDBJ databases">
        <authorList>
            <person name="Varghese N."/>
            <person name="Submissions S."/>
        </authorList>
    </citation>
    <scope>NUCLEOTIDE SEQUENCE [LARGE SCALE GENOMIC DNA]</scope>
    <source>
        <strain evidence="4">DSM 19859</strain>
    </source>
</reference>
<dbReference type="Proteomes" id="UP000184240">
    <property type="component" value="Unassembled WGS sequence"/>
</dbReference>
<feature type="chain" id="PRO_5012680406" description="ATP-dependent exonuclease" evidence="1">
    <location>
        <begin position="20"/>
        <end position="258"/>
    </location>
</feature>
<reference evidence="3" key="2">
    <citation type="submission" date="2016-11" db="EMBL/GenBank/DDBJ databases">
        <authorList>
            <person name="Jaros S."/>
            <person name="Januszkiewicz K."/>
            <person name="Wedrychowicz H."/>
        </authorList>
    </citation>
    <scope>NUCLEOTIDE SEQUENCE [LARGE SCALE GENOMIC DNA]</scope>
    <source>
        <strain evidence="3">DSM 19859</strain>
    </source>
</reference>
<evidence type="ECO:0000313" key="5">
    <source>
        <dbReference type="Proteomes" id="UP000290037"/>
    </source>
</evidence>
<evidence type="ECO:0000313" key="3">
    <source>
        <dbReference type="EMBL" id="SHH83982.1"/>
    </source>
</evidence>
<sequence>MKNKYLVLLMLLVSGLTYAQDAAFQDGEWFRFRISYSGWWKAGEATLSVTNETLKGKPVYHVKGKGVTTGMTKLFFGVEDYYETYIDKKTTLPYRFIRKIDEGGHTKDKIIDFNQQSNVATVNDKKHNEVKTFQTEPNIHDMVSAFYYLRNSIDSENLKDGDETVINMFFDQENFKFKLKFLGREEVKTKFGKVKALIFRPYVQAGRVFKEKESLTVWISDDQNKIPLQIKADLAVGSLKADIDAYKGLKHPFYIIQD</sequence>
<gene>
    <name evidence="2" type="ORF">DSM01_396</name>
    <name evidence="3" type="ORF">SAMN04487999_1103</name>
</gene>
<keyword evidence="1" id="KW-0732">Signal</keyword>
<dbReference type="InterPro" id="IPR021457">
    <property type="entry name" value="DUF3108"/>
</dbReference>
<dbReference type="AlphaFoldDB" id="A0A1M5W8X9"/>
<dbReference type="Pfam" id="PF11306">
    <property type="entry name" value="DUF3108"/>
    <property type="match status" value="1"/>
</dbReference>
<accession>A0A1M5W8X9</accession>
<organism evidence="3 4">
    <name type="scientific">Leeuwenhoekiella palythoae</name>
    <dbReference type="NCBI Taxonomy" id="573501"/>
    <lineage>
        <taxon>Bacteria</taxon>
        <taxon>Pseudomonadati</taxon>
        <taxon>Bacteroidota</taxon>
        <taxon>Flavobacteriia</taxon>
        <taxon>Flavobacteriales</taxon>
        <taxon>Flavobacteriaceae</taxon>
        <taxon>Leeuwenhoekiella</taxon>
    </lineage>
</organism>
<feature type="signal peptide" evidence="1">
    <location>
        <begin position="1"/>
        <end position="19"/>
    </location>
</feature>
<name>A0A1M5W8X9_9FLAO</name>
<keyword evidence="5" id="KW-1185">Reference proteome</keyword>